<evidence type="ECO:0000256" key="1">
    <source>
        <dbReference type="ARBA" id="ARBA00006914"/>
    </source>
</evidence>
<evidence type="ECO:0000313" key="6">
    <source>
        <dbReference type="EMBL" id="KFI19274.1"/>
    </source>
</evidence>
<comment type="caution">
    <text evidence="6">The sequence shown here is derived from an EMBL/GenBank/DDBJ whole genome shotgun (WGS) entry which is preliminary data.</text>
</comment>
<dbReference type="Pfam" id="PF22977">
    <property type="entry name" value="WHD"/>
    <property type="match status" value="1"/>
</dbReference>
<feature type="compositionally biased region" description="Basic residues" evidence="4">
    <location>
        <begin position="1"/>
        <end position="10"/>
    </location>
</feature>
<sequence>MGFWKRRQKQRRDEPIQPLDEESFVEPEEELAEASLEETEEVGAFSKRAEAMPEESWKEEGIETTPDDPYLRDLLPALKRLDRLLEQAIAVAQTVYGPKAAANPFRGLHISKSEAEQLLTREPGRPVFHFPDKQLEETLSDEALGEGSRLAWLQQVFNLSSFELDVLLLALAPEIDLRYERLYAYLQDDVTRRRPSIDLVLNLLSLTTAEKLKNRIYFAPEAPLIQHNLVQLIPDSQQTSPSLLSHYLKIDEQIIRLLLGQENLDSRLAPCCEMVESNTSLDEAFFNTGIKQALPALILQAREAHRPLRLYFHGPHGIGKRRMAEALAAKVNRPLLIVDLLHALTVDPDFERVLKILFREAWFQNAVLYLEGMDTLLREERAIPYQALLDALAQDAGIVILAGTQPWVPRGRIPTGVIEVSFPIPDFAERRSCWQANLAAEDRALSSRDLDSLANRFRLTPNQIAEAAVTACNQALLRSITQAPEELPSQSRIQPTLSDLFAAARTQSGHELATLAKKIQPKYTWNDIVLPDDSMAQLREICQWVHHHHQVLGEWGFDRKLSLGKGVNALFSGPSGTGKTMAAEIMANKLALDLYKINLSTVISKYIGETEKNLERIFTAAENANAILFFDEADALFGKRSEVRDSHDRYANVEISYLLQKMETYEGIAILATNLRQNLDEAFVRRLAFTVHFPVPDEASRRRIWAGIWPIETPLAKEVDFDFLAQQFKLNGGNIKNIALAAAFLAAEKKGPVTMAHVLQAVRREYQKLGKPLSATELGIVAREASA</sequence>
<proteinExistence type="inferred from homology"/>
<evidence type="ECO:0000256" key="4">
    <source>
        <dbReference type="SAM" id="MobiDB-lite"/>
    </source>
</evidence>
<protein>
    <submittedName>
        <fullName evidence="6">ATPase AAA</fullName>
    </submittedName>
</protein>
<dbReference type="GO" id="GO:0016887">
    <property type="term" value="F:ATP hydrolysis activity"/>
    <property type="evidence" value="ECO:0007669"/>
    <property type="project" value="InterPro"/>
</dbReference>
<dbReference type="CDD" id="cd19481">
    <property type="entry name" value="RecA-like_protease"/>
    <property type="match status" value="1"/>
</dbReference>
<dbReference type="InterPro" id="IPR003593">
    <property type="entry name" value="AAA+_ATPase"/>
</dbReference>
<dbReference type="GO" id="GO:0005524">
    <property type="term" value="F:ATP binding"/>
    <property type="evidence" value="ECO:0007669"/>
    <property type="project" value="UniProtKB-KW"/>
</dbReference>
<dbReference type="InterPro" id="IPR050221">
    <property type="entry name" value="26S_Proteasome_ATPase"/>
</dbReference>
<organism evidence="6 7">
    <name type="scientific">Nitrosococcus oceani C-27</name>
    <dbReference type="NCBI Taxonomy" id="314279"/>
    <lineage>
        <taxon>Bacteria</taxon>
        <taxon>Pseudomonadati</taxon>
        <taxon>Pseudomonadota</taxon>
        <taxon>Gammaproteobacteria</taxon>
        <taxon>Chromatiales</taxon>
        <taxon>Chromatiaceae</taxon>
        <taxon>Nitrosococcus</taxon>
    </lineage>
</organism>
<dbReference type="AlphaFoldDB" id="A0A0E2Z195"/>
<reference evidence="6 7" key="1">
    <citation type="submission" date="2014-07" db="EMBL/GenBank/DDBJ databases">
        <title>Comparative analysis of Nitrosococcus oceani genome inventories of strains from Pacific and Atlantic gyres.</title>
        <authorList>
            <person name="Lim C.K."/>
            <person name="Wang L."/>
            <person name="Sayavedra-Soto L.A."/>
            <person name="Klotz M.G."/>
        </authorList>
    </citation>
    <scope>NUCLEOTIDE SEQUENCE [LARGE SCALE GENOMIC DNA]</scope>
    <source>
        <strain evidence="6 7">C-27</strain>
    </source>
</reference>
<evidence type="ECO:0000256" key="2">
    <source>
        <dbReference type="ARBA" id="ARBA00022741"/>
    </source>
</evidence>
<dbReference type="SMART" id="SM00382">
    <property type="entry name" value="AAA"/>
    <property type="match status" value="2"/>
</dbReference>
<feature type="compositionally biased region" description="Basic and acidic residues" evidence="4">
    <location>
        <begin position="47"/>
        <end position="61"/>
    </location>
</feature>
<keyword evidence="2" id="KW-0547">Nucleotide-binding</keyword>
<comment type="similarity">
    <text evidence="1">Belongs to the AAA ATPase family.</text>
</comment>
<feature type="domain" description="AAA+ ATPase" evidence="5">
    <location>
        <begin position="565"/>
        <end position="697"/>
    </location>
</feature>
<gene>
    <name evidence="6" type="ORF">IB75_10010</name>
</gene>
<evidence type="ECO:0000256" key="3">
    <source>
        <dbReference type="ARBA" id="ARBA00022840"/>
    </source>
</evidence>
<dbReference type="Pfam" id="PF00004">
    <property type="entry name" value="AAA"/>
    <property type="match status" value="2"/>
</dbReference>
<feature type="compositionally biased region" description="Acidic residues" evidence="4">
    <location>
        <begin position="19"/>
        <end position="41"/>
    </location>
</feature>
<name>A0A0E2Z195_9GAMM</name>
<dbReference type="InterPro" id="IPR003959">
    <property type="entry name" value="ATPase_AAA_core"/>
</dbReference>
<dbReference type="Proteomes" id="UP000028839">
    <property type="component" value="Unassembled WGS sequence"/>
</dbReference>
<dbReference type="SUPFAM" id="SSF52540">
    <property type="entry name" value="P-loop containing nucleoside triphosphate hydrolases"/>
    <property type="match status" value="2"/>
</dbReference>
<keyword evidence="3" id="KW-0067">ATP-binding</keyword>
<dbReference type="HOGENOM" id="CLU_016564_0_0_6"/>
<feature type="region of interest" description="Disordered" evidence="4">
    <location>
        <begin position="1"/>
        <end position="65"/>
    </location>
</feature>
<dbReference type="PANTHER" id="PTHR23073">
    <property type="entry name" value="26S PROTEASOME REGULATORY SUBUNIT"/>
    <property type="match status" value="1"/>
</dbReference>
<dbReference type="EMBL" id="JPGN01000060">
    <property type="protein sequence ID" value="KFI19274.1"/>
    <property type="molecule type" value="Genomic_DNA"/>
</dbReference>
<evidence type="ECO:0000313" key="7">
    <source>
        <dbReference type="Proteomes" id="UP000028839"/>
    </source>
</evidence>
<evidence type="ECO:0000259" key="5">
    <source>
        <dbReference type="SMART" id="SM00382"/>
    </source>
</evidence>
<dbReference type="InterPro" id="IPR027417">
    <property type="entry name" value="P-loop_NTPase"/>
</dbReference>
<accession>A0A0E2Z195</accession>
<dbReference type="OrthoDB" id="9809379at2"/>
<dbReference type="Gene3D" id="3.40.50.300">
    <property type="entry name" value="P-loop containing nucleotide triphosphate hydrolases"/>
    <property type="match status" value="2"/>
</dbReference>
<feature type="domain" description="AAA+ ATPase" evidence="5">
    <location>
        <begin position="306"/>
        <end position="428"/>
    </location>
</feature>
<dbReference type="InterPro" id="IPR054472">
    <property type="entry name" value="WHD"/>
</dbReference>